<accession>A0ABV9FA12</accession>
<dbReference type="SUPFAM" id="SSF161098">
    <property type="entry name" value="MetI-like"/>
    <property type="match status" value="1"/>
</dbReference>
<evidence type="ECO:0000256" key="6">
    <source>
        <dbReference type="ARBA" id="ARBA00023136"/>
    </source>
</evidence>
<organism evidence="9 10">
    <name type="scientific">Cohnella hongkongensis</name>
    <dbReference type="NCBI Taxonomy" id="178337"/>
    <lineage>
        <taxon>Bacteria</taxon>
        <taxon>Bacillati</taxon>
        <taxon>Bacillota</taxon>
        <taxon>Bacilli</taxon>
        <taxon>Bacillales</taxon>
        <taxon>Paenibacillaceae</taxon>
        <taxon>Cohnella</taxon>
    </lineage>
</organism>
<dbReference type="InterPro" id="IPR000515">
    <property type="entry name" value="MetI-like"/>
</dbReference>
<keyword evidence="3" id="KW-1003">Cell membrane</keyword>
<feature type="transmembrane region" description="Helical" evidence="7">
    <location>
        <begin position="70"/>
        <end position="91"/>
    </location>
</feature>
<proteinExistence type="inferred from homology"/>
<feature type="transmembrane region" description="Helical" evidence="7">
    <location>
        <begin position="103"/>
        <end position="123"/>
    </location>
</feature>
<dbReference type="PANTHER" id="PTHR30193:SF37">
    <property type="entry name" value="INNER MEMBRANE ABC TRANSPORTER PERMEASE PROTEIN YCJO"/>
    <property type="match status" value="1"/>
</dbReference>
<evidence type="ECO:0000256" key="2">
    <source>
        <dbReference type="ARBA" id="ARBA00022448"/>
    </source>
</evidence>
<evidence type="ECO:0000313" key="10">
    <source>
        <dbReference type="Proteomes" id="UP001596028"/>
    </source>
</evidence>
<dbReference type="Pfam" id="PF00528">
    <property type="entry name" value="BPD_transp_1"/>
    <property type="match status" value="1"/>
</dbReference>
<evidence type="ECO:0000256" key="1">
    <source>
        <dbReference type="ARBA" id="ARBA00004651"/>
    </source>
</evidence>
<keyword evidence="2 7" id="KW-0813">Transport</keyword>
<evidence type="ECO:0000313" key="9">
    <source>
        <dbReference type="EMBL" id="MFC4598611.1"/>
    </source>
</evidence>
<dbReference type="PROSITE" id="PS50928">
    <property type="entry name" value="ABC_TM1"/>
    <property type="match status" value="1"/>
</dbReference>
<feature type="domain" description="ABC transmembrane type-1" evidence="8">
    <location>
        <begin position="66"/>
        <end position="278"/>
    </location>
</feature>
<comment type="caution">
    <text evidence="9">The sequence shown here is derived from an EMBL/GenBank/DDBJ whole genome shotgun (WGS) entry which is preliminary data.</text>
</comment>
<feature type="transmembrane region" description="Helical" evidence="7">
    <location>
        <begin position="258"/>
        <end position="277"/>
    </location>
</feature>
<dbReference type="EMBL" id="JBHSEP010000006">
    <property type="protein sequence ID" value="MFC4598611.1"/>
    <property type="molecule type" value="Genomic_DNA"/>
</dbReference>
<name>A0ABV9FA12_9BACL</name>
<dbReference type="InterPro" id="IPR035906">
    <property type="entry name" value="MetI-like_sf"/>
</dbReference>
<keyword evidence="4 7" id="KW-0812">Transmembrane</keyword>
<evidence type="ECO:0000259" key="8">
    <source>
        <dbReference type="PROSITE" id="PS50928"/>
    </source>
</evidence>
<keyword evidence="10" id="KW-1185">Reference proteome</keyword>
<dbReference type="CDD" id="cd06261">
    <property type="entry name" value="TM_PBP2"/>
    <property type="match status" value="1"/>
</dbReference>
<keyword evidence="5 7" id="KW-1133">Transmembrane helix</keyword>
<evidence type="ECO:0000256" key="4">
    <source>
        <dbReference type="ARBA" id="ARBA00022692"/>
    </source>
</evidence>
<dbReference type="Proteomes" id="UP001596028">
    <property type="component" value="Unassembled WGS sequence"/>
</dbReference>
<gene>
    <name evidence="9" type="ORF">ACFO3S_10230</name>
</gene>
<dbReference type="Gene3D" id="1.10.3720.10">
    <property type="entry name" value="MetI-like"/>
    <property type="match status" value="1"/>
</dbReference>
<protein>
    <submittedName>
        <fullName evidence="9">Carbohydrate ABC transporter permease</fullName>
    </submittedName>
</protein>
<feature type="transmembrane region" description="Helical" evidence="7">
    <location>
        <begin position="197"/>
        <end position="222"/>
    </location>
</feature>
<evidence type="ECO:0000256" key="7">
    <source>
        <dbReference type="RuleBase" id="RU363032"/>
    </source>
</evidence>
<feature type="transmembrane region" description="Helical" evidence="7">
    <location>
        <begin position="151"/>
        <end position="176"/>
    </location>
</feature>
<keyword evidence="6 7" id="KW-0472">Membrane</keyword>
<comment type="similarity">
    <text evidence="7">Belongs to the binding-protein-dependent transport system permease family.</text>
</comment>
<evidence type="ECO:0000256" key="5">
    <source>
        <dbReference type="ARBA" id="ARBA00022989"/>
    </source>
</evidence>
<sequence length="289" mass="32549">MARKEAAWGYIFIAPIMIGFLVFMLYPFAYSFYLSLTSSDGIVVPDFVGLNNYRNLLQDETFLRSLRVTVYFTLGTVPVGALLSLLAALLLNRKMRFTTLYRTAFFLPVITSTVAIATVWKWLYNTDYGLINSVLGNLGWYQPPWLASERWALFSVILMSVWKNIGFNMVIFLAGLQGISPSLYESAKIDGAGAFKRFVYITVPMLRHTTVFVVIMAVIGSFQVFDQVFVMTDGGPAKSTTVVVYYIYQNAFKYFNQGYASAMAYVLFAIIFAVTLVQTRLARSKDVNG</sequence>
<dbReference type="PANTHER" id="PTHR30193">
    <property type="entry name" value="ABC TRANSPORTER PERMEASE PROTEIN"/>
    <property type="match status" value="1"/>
</dbReference>
<dbReference type="InterPro" id="IPR051393">
    <property type="entry name" value="ABC_transporter_permease"/>
</dbReference>
<feature type="transmembrane region" description="Helical" evidence="7">
    <location>
        <begin position="7"/>
        <end position="29"/>
    </location>
</feature>
<dbReference type="RefSeq" id="WP_378095049.1">
    <property type="nucleotide sequence ID" value="NZ_JBHSEP010000006.1"/>
</dbReference>
<evidence type="ECO:0000256" key="3">
    <source>
        <dbReference type="ARBA" id="ARBA00022475"/>
    </source>
</evidence>
<comment type="subcellular location">
    <subcellularLocation>
        <location evidence="1 7">Cell membrane</location>
        <topology evidence="1 7">Multi-pass membrane protein</topology>
    </subcellularLocation>
</comment>
<reference evidence="10" key="1">
    <citation type="journal article" date="2019" name="Int. J. Syst. Evol. Microbiol.">
        <title>The Global Catalogue of Microorganisms (GCM) 10K type strain sequencing project: providing services to taxonomists for standard genome sequencing and annotation.</title>
        <authorList>
            <consortium name="The Broad Institute Genomics Platform"/>
            <consortium name="The Broad Institute Genome Sequencing Center for Infectious Disease"/>
            <person name="Wu L."/>
            <person name="Ma J."/>
        </authorList>
    </citation>
    <scope>NUCLEOTIDE SEQUENCE [LARGE SCALE GENOMIC DNA]</scope>
    <source>
        <strain evidence="10">CCUG 49571</strain>
    </source>
</reference>